<protein>
    <submittedName>
        <fullName evidence="4">Uncharacterized protein</fullName>
    </submittedName>
</protein>
<evidence type="ECO:0000313" key="4">
    <source>
        <dbReference type="EMBL" id="RDW81282.1"/>
    </source>
</evidence>
<feature type="repeat" description="ANK" evidence="3">
    <location>
        <begin position="84"/>
        <end position="116"/>
    </location>
</feature>
<keyword evidence="1" id="KW-0677">Repeat</keyword>
<dbReference type="SMART" id="SM00248">
    <property type="entry name" value="ANK"/>
    <property type="match status" value="6"/>
</dbReference>
<feature type="repeat" description="ANK" evidence="3">
    <location>
        <begin position="130"/>
        <end position="162"/>
    </location>
</feature>
<name>A0A3D8S4R2_9EURO</name>
<dbReference type="STRING" id="1810919.A0A3D8S4R2"/>
<dbReference type="GO" id="GO:0005737">
    <property type="term" value="C:cytoplasm"/>
    <property type="evidence" value="ECO:0007669"/>
    <property type="project" value="TreeGrafter"/>
</dbReference>
<dbReference type="Gene3D" id="1.25.40.20">
    <property type="entry name" value="Ankyrin repeat-containing domain"/>
    <property type="match status" value="2"/>
</dbReference>
<evidence type="ECO:0000256" key="2">
    <source>
        <dbReference type="ARBA" id="ARBA00023043"/>
    </source>
</evidence>
<dbReference type="InterPro" id="IPR051631">
    <property type="entry name" value="Ankyrin-KH/SAM_domain"/>
</dbReference>
<evidence type="ECO:0000256" key="1">
    <source>
        <dbReference type="ARBA" id="ARBA00022737"/>
    </source>
</evidence>
<evidence type="ECO:0000313" key="5">
    <source>
        <dbReference type="Proteomes" id="UP000256690"/>
    </source>
</evidence>
<dbReference type="SUPFAM" id="SSF48403">
    <property type="entry name" value="Ankyrin repeat"/>
    <property type="match status" value="1"/>
</dbReference>
<dbReference type="Pfam" id="PF12796">
    <property type="entry name" value="Ank_2"/>
    <property type="match status" value="3"/>
</dbReference>
<sequence length="330" mass="36345">MSLLSLPSELILMVAQGLEFNRDINSLTRTTKLLYPLLNELLHRKNITYPRKKNELSWHVNLLSAESMQQFLKYGADVDQRDINGLTPLIIAARQGELEVAKVLLEQNADINTVATGVSDWAEGTPWMRFSGPPLVAAAGKGHYEMAKLLLDHGADVNHKQTKNFFTCALEAAIFYRRGKTARLLLDRGADVETSGRFPSPLVLASRVGDTKMVISLLIRGANIDFQHPKFGTALHIAVTQSGAGRIKTTKELLKRGANVNATRADGHTALSLVRSLPITAYSLTTRSLARTSSISRDVETLLLLFGADPSIKPKQSSRSVTVWDYIINT</sequence>
<dbReference type="AlphaFoldDB" id="A0A3D8S4R2"/>
<keyword evidence="2 3" id="KW-0040">ANK repeat</keyword>
<keyword evidence="5" id="KW-1185">Reference proteome</keyword>
<organism evidence="4 5">
    <name type="scientific">Aspergillus mulundensis</name>
    <dbReference type="NCBI Taxonomy" id="1810919"/>
    <lineage>
        <taxon>Eukaryota</taxon>
        <taxon>Fungi</taxon>
        <taxon>Dikarya</taxon>
        <taxon>Ascomycota</taxon>
        <taxon>Pezizomycotina</taxon>
        <taxon>Eurotiomycetes</taxon>
        <taxon>Eurotiomycetidae</taxon>
        <taxon>Eurotiales</taxon>
        <taxon>Aspergillaceae</taxon>
        <taxon>Aspergillus</taxon>
        <taxon>Aspergillus subgen. Nidulantes</taxon>
    </lineage>
</organism>
<gene>
    <name evidence="4" type="ORF">DSM5745_04839</name>
</gene>
<dbReference type="PANTHER" id="PTHR23206:SF7">
    <property type="entry name" value="PROTEIN KINASE DOMAIN-CONTAINING PROTEIN"/>
    <property type="match status" value="1"/>
</dbReference>
<dbReference type="PANTHER" id="PTHR23206">
    <property type="entry name" value="MASK PROTEIN"/>
    <property type="match status" value="1"/>
</dbReference>
<dbReference type="PRINTS" id="PR01415">
    <property type="entry name" value="ANKYRIN"/>
</dbReference>
<dbReference type="PROSITE" id="PS50297">
    <property type="entry name" value="ANK_REP_REGION"/>
    <property type="match status" value="2"/>
</dbReference>
<accession>A0A3D8S4R2</accession>
<dbReference type="InterPro" id="IPR036770">
    <property type="entry name" value="Ankyrin_rpt-contain_sf"/>
</dbReference>
<dbReference type="InterPro" id="IPR002110">
    <property type="entry name" value="Ankyrin_rpt"/>
</dbReference>
<proteinExistence type="predicted"/>
<feature type="repeat" description="ANK" evidence="3">
    <location>
        <begin position="230"/>
        <end position="265"/>
    </location>
</feature>
<dbReference type="RefSeq" id="XP_026604335.1">
    <property type="nucleotide sequence ID" value="XM_026746855.1"/>
</dbReference>
<dbReference type="Proteomes" id="UP000256690">
    <property type="component" value="Unassembled WGS sequence"/>
</dbReference>
<dbReference type="PROSITE" id="PS50088">
    <property type="entry name" value="ANK_REPEAT"/>
    <property type="match status" value="3"/>
</dbReference>
<reference evidence="4 5" key="1">
    <citation type="journal article" date="2018" name="IMA Fungus">
        <title>IMA Genome-F 9: Draft genome sequence of Annulohypoxylon stygium, Aspergillus mulundensis, Berkeleyomyces basicola (syn. Thielaviopsis basicola), Ceratocystis smalleyi, two Cercospora beticola strains, Coleophoma cylindrospora, Fusarium fracticaudum, Phialophora cf. hyalina, and Morchella septimelata.</title>
        <authorList>
            <person name="Wingfield B.D."/>
            <person name="Bills G.F."/>
            <person name="Dong Y."/>
            <person name="Huang W."/>
            <person name="Nel W.J."/>
            <person name="Swalarsk-Parry B.S."/>
            <person name="Vaghefi N."/>
            <person name="Wilken P.M."/>
            <person name="An Z."/>
            <person name="de Beer Z.W."/>
            <person name="De Vos L."/>
            <person name="Chen L."/>
            <person name="Duong T.A."/>
            <person name="Gao Y."/>
            <person name="Hammerbacher A."/>
            <person name="Kikkert J.R."/>
            <person name="Li Y."/>
            <person name="Li H."/>
            <person name="Li K."/>
            <person name="Li Q."/>
            <person name="Liu X."/>
            <person name="Ma X."/>
            <person name="Naidoo K."/>
            <person name="Pethybridge S.J."/>
            <person name="Sun J."/>
            <person name="Steenkamp E.T."/>
            <person name="van der Nest M.A."/>
            <person name="van Wyk S."/>
            <person name="Wingfield M.J."/>
            <person name="Xiong C."/>
            <person name="Yue Q."/>
            <person name="Zhang X."/>
        </authorList>
    </citation>
    <scope>NUCLEOTIDE SEQUENCE [LARGE SCALE GENOMIC DNA]</scope>
    <source>
        <strain evidence="4 5">DSM 5745</strain>
    </source>
</reference>
<dbReference type="GeneID" id="38115209"/>
<evidence type="ECO:0000256" key="3">
    <source>
        <dbReference type="PROSITE-ProRule" id="PRU00023"/>
    </source>
</evidence>
<comment type="caution">
    <text evidence="4">The sequence shown here is derived from an EMBL/GenBank/DDBJ whole genome shotgun (WGS) entry which is preliminary data.</text>
</comment>
<dbReference type="EMBL" id="PVWQ01000005">
    <property type="protein sequence ID" value="RDW81282.1"/>
    <property type="molecule type" value="Genomic_DNA"/>
</dbReference>
<dbReference type="OrthoDB" id="4772757at2759"/>